<dbReference type="OrthoDB" id="2411684at2"/>
<dbReference type="STRING" id="1229783.C273_02258"/>
<dbReference type="PATRIC" id="fig|1229783.3.peg.457"/>
<feature type="domain" description="Multidrug resistance protein MdtA-like C-terminal permuted SH3" evidence="3">
    <location>
        <begin position="322"/>
        <end position="370"/>
    </location>
</feature>
<dbReference type="AlphaFoldDB" id="K9ARX7"/>
<gene>
    <name evidence="5" type="ORF">C273_02258</name>
</gene>
<keyword evidence="2" id="KW-0472">Membrane</keyword>
<evidence type="ECO:0000256" key="1">
    <source>
        <dbReference type="SAM" id="MobiDB-lite"/>
    </source>
</evidence>
<feature type="domain" description="YknX-like beta-barrel" evidence="4">
    <location>
        <begin position="193"/>
        <end position="248"/>
    </location>
</feature>
<name>K9ARX7_9STAP</name>
<feature type="compositionally biased region" description="Low complexity" evidence="1">
    <location>
        <begin position="141"/>
        <end position="150"/>
    </location>
</feature>
<dbReference type="PANTHER" id="PTHR30469">
    <property type="entry name" value="MULTIDRUG RESISTANCE PROTEIN MDTA"/>
    <property type="match status" value="1"/>
</dbReference>
<organism evidence="5 6">
    <name type="scientific">Staphylococcus massiliensis S46</name>
    <dbReference type="NCBI Taxonomy" id="1229783"/>
    <lineage>
        <taxon>Bacteria</taxon>
        <taxon>Bacillati</taxon>
        <taxon>Bacillota</taxon>
        <taxon>Bacilli</taxon>
        <taxon>Bacillales</taxon>
        <taxon>Staphylococcaceae</taxon>
        <taxon>Staphylococcus</taxon>
    </lineage>
</organism>
<dbReference type="Gene3D" id="2.40.30.170">
    <property type="match status" value="1"/>
</dbReference>
<dbReference type="RefSeq" id="WP_009382267.1">
    <property type="nucleotide sequence ID" value="NZ_AMSQ01000003.1"/>
</dbReference>
<dbReference type="InterPro" id="IPR058636">
    <property type="entry name" value="Beta-barrel_YknX"/>
</dbReference>
<dbReference type="GO" id="GO:1990281">
    <property type="term" value="C:efflux pump complex"/>
    <property type="evidence" value="ECO:0007669"/>
    <property type="project" value="TreeGrafter"/>
</dbReference>
<evidence type="ECO:0000313" key="6">
    <source>
        <dbReference type="Proteomes" id="UP000009885"/>
    </source>
</evidence>
<sequence length="388" mass="42126">MKNKLFWIISAIVIVLLIIVAFIVKQTSDSNKSKKENEYQTYKVENEAPLSVSGKSSPNKIKTYNNNEQFGKVSNINVKDGQKVSEGETLLSYDGSGEKRQQLQESVDQASQAVEQTRQQMSDAKGSEQEKLQKELEKQQQEQQKAQKQLSQYDEQMNQSQTAEFSGKVEVVDGANAESGKPVLKLIADKPEIETELSEFDVTKVDEGDKVNIKVNSTGEKGKGEIKQVSELPTSYEEQGQSAGGASQMAQAQGGQAAGGESEGGEASGVEAQGTSQASNPVSSAPTGGSGESSKYKVTIGNLSIPVRAGFSVEGEIPLDTVKIPKSVLTKNNEVYVVDKNNKVKKKKLEIQKRNEEIFVKKGLKTGEKVLKNPKKSLKDGDKVEVSS</sequence>
<dbReference type="Proteomes" id="UP000009885">
    <property type="component" value="Unassembled WGS sequence"/>
</dbReference>
<feature type="region of interest" description="Disordered" evidence="1">
    <location>
        <begin position="214"/>
        <end position="296"/>
    </location>
</feature>
<dbReference type="eggNOG" id="COG0845">
    <property type="taxonomic scope" value="Bacteria"/>
</dbReference>
<proteinExistence type="predicted"/>
<dbReference type="GO" id="GO:0015562">
    <property type="term" value="F:efflux transmembrane transporter activity"/>
    <property type="evidence" value="ECO:0007669"/>
    <property type="project" value="TreeGrafter"/>
</dbReference>
<feature type="compositionally biased region" description="Low complexity" evidence="1">
    <location>
        <begin position="237"/>
        <end position="255"/>
    </location>
</feature>
<comment type="caution">
    <text evidence="5">The sequence shown here is derived from an EMBL/GenBank/DDBJ whole genome shotgun (WGS) entry which is preliminary data.</text>
</comment>
<feature type="compositionally biased region" description="Polar residues" evidence="1">
    <location>
        <begin position="151"/>
        <end position="164"/>
    </location>
</feature>
<feature type="transmembrane region" description="Helical" evidence="2">
    <location>
        <begin position="6"/>
        <end position="24"/>
    </location>
</feature>
<feature type="region of interest" description="Disordered" evidence="1">
    <location>
        <begin position="120"/>
        <end position="165"/>
    </location>
</feature>
<dbReference type="InterPro" id="IPR058627">
    <property type="entry name" value="MdtA-like_C"/>
</dbReference>
<protein>
    <submittedName>
        <fullName evidence="5">RND efflux transporter</fullName>
    </submittedName>
</protein>
<keyword evidence="2" id="KW-1133">Transmembrane helix</keyword>
<evidence type="ECO:0000259" key="3">
    <source>
        <dbReference type="Pfam" id="PF25967"/>
    </source>
</evidence>
<dbReference type="Pfam" id="PF25967">
    <property type="entry name" value="RND-MFP_C"/>
    <property type="match status" value="1"/>
</dbReference>
<feature type="compositionally biased region" description="Basic and acidic residues" evidence="1">
    <location>
        <begin position="125"/>
        <end position="140"/>
    </location>
</feature>
<evidence type="ECO:0000313" key="5">
    <source>
        <dbReference type="EMBL" id="EKU50054.1"/>
    </source>
</evidence>
<evidence type="ECO:0000256" key="2">
    <source>
        <dbReference type="SAM" id="Phobius"/>
    </source>
</evidence>
<reference evidence="5 6" key="1">
    <citation type="journal article" date="2013" name="Genome Announc.">
        <title>Genome Sequence of Staphylococcus massiliensis Strain S46, Isolated from the Surface of Healthy Human Skin.</title>
        <authorList>
            <person name="Srivastav R."/>
            <person name="Singh A."/>
            <person name="Jangir P.K."/>
            <person name="Kumari C."/>
            <person name="Muduli S."/>
            <person name="Sharma R."/>
        </authorList>
    </citation>
    <scope>NUCLEOTIDE SEQUENCE [LARGE SCALE GENOMIC DNA]</scope>
    <source>
        <strain evidence="5 6">S46</strain>
    </source>
</reference>
<evidence type="ECO:0000259" key="4">
    <source>
        <dbReference type="Pfam" id="PF25990"/>
    </source>
</evidence>
<dbReference type="EMBL" id="AMSQ01000003">
    <property type="protein sequence ID" value="EKU50054.1"/>
    <property type="molecule type" value="Genomic_DNA"/>
</dbReference>
<dbReference type="Pfam" id="PF25990">
    <property type="entry name" value="Beta-barrel_YknX"/>
    <property type="match status" value="1"/>
</dbReference>
<feature type="compositionally biased region" description="Polar residues" evidence="1">
    <location>
        <begin position="275"/>
        <end position="287"/>
    </location>
</feature>
<accession>K9ARX7</accession>
<keyword evidence="6" id="KW-1185">Reference proteome</keyword>
<keyword evidence="2" id="KW-0812">Transmembrane</keyword>
<dbReference type="Gene3D" id="2.40.420.20">
    <property type="match status" value="1"/>
</dbReference>